<keyword evidence="3 5" id="KW-1133">Transmembrane helix</keyword>
<evidence type="ECO:0000256" key="1">
    <source>
        <dbReference type="ARBA" id="ARBA00004141"/>
    </source>
</evidence>
<accession>A0A4Q7S4W5</accession>
<feature type="transmembrane region" description="Helical" evidence="5">
    <location>
        <begin position="359"/>
        <end position="382"/>
    </location>
</feature>
<reference evidence="7 8" key="1">
    <citation type="journal article" date="2015" name="Stand. Genomic Sci.">
        <title>Genomic Encyclopedia of Bacterial and Archaeal Type Strains, Phase III: the genomes of soil and plant-associated and newly described type strains.</title>
        <authorList>
            <person name="Whitman W.B."/>
            <person name="Woyke T."/>
            <person name="Klenk H.P."/>
            <person name="Zhou Y."/>
            <person name="Lilburn T.G."/>
            <person name="Beck B.J."/>
            <person name="De Vos P."/>
            <person name="Vandamme P."/>
            <person name="Eisen J.A."/>
            <person name="Garrity G."/>
            <person name="Hugenholtz P."/>
            <person name="Kyrpides N.C."/>
        </authorList>
    </citation>
    <scope>NUCLEOTIDE SEQUENCE [LARGE SCALE GENOMIC DNA]</scope>
    <source>
        <strain evidence="7 8">ASC-9842</strain>
    </source>
</reference>
<evidence type="ECO:0000256" key="5">
    <source>
        <dbReference type="SAM" id="Phobius"/>
    </source>
</evidence>
<dbReference type="EMBL" id="SGXM01000001">
    <property type="protein sequence ID" value="RZT41363.1"/>
    <property type="molecule type" value="Genomic_DNA"/>
</dbReference>
<feature type="transmembrane region" description="Helical" evidence="5">
    <location>
        <begin position="174"/>
        <end position="207"/>
    </location>
</feature>
<dbReference type="InterPro" id="IPR051533">
    <property type="entry name" value="WaaL-like"/>
</dbReference>
<evidence type="ECO:0000313" key="8">
    <source>
        <dbReference type="Proteomes" id="UP000291078"/>
    </source>
</evidence>
<keyword evidence="2 5" id="KW-0812">Transmembrane</keyword>
<comment type="subcellular location">
    <subcellularLocation>
        <location evidence="1">Membrane</location>
        <topology evidence="1">Multi-pass membrane protein</topology>
    </subcellularLocation>
</comment>
<keyword evidence="8" id="KW-1185">Reference proteome</keyword>
<feature type="transmembrane region" description="Helical" evidence="5">
    <location>
        <begin position="388"/>
        <end position="406"/>
    </location>
</feature>
<dbReference type="GO" id="GO:0016020">
    <property type="term" value="C:membrane"/>
    <property type="evidence" value="ECO:0007669"/>
    <property type="project" value="UniProtKB-SubCell"/>
</dbReference>
<dbReference type="PANTHER" id="PTHR37422">
    <property type="entry name" value="TEICHURONIC ACID BIOSYNTHESIS PROTEIN TUAE"/>
    <property type="match status" value="1"/>
</dbReference>
<feature type="transmembrane region" description="Helical" evidence="5">
    <location>
        <begin position="113"/>
        <end position="130"/>
    </location>
</feature>
<evidence type="ECO:0000256" key="2">
    <source>
        <dbReference type="ARBA" id="ARBA00022692"/>
    </source>
</evidence>
<dbReference type="Pfam" id="PF04932">
    <property type="entry name" value="Wzy_C"/>
    <property type="match status" value="1"/>
</dbReference>
<evidence type="ECO:0000313" key="7">
    <source>
        <dbReference type="EMBL" id="RZT41363.1"/>
    </source>
</evidence>
<proteinExistence type="predicted"/>
<evidence type="ECO:0000259" key="6">
    <source>
        <dbReference type="Pfam" id="PF04932"/>
    </source>
</evidence>
<feature type="transmembrane region" description="Helical" evidence="5">
    <location>
        <begin position="59"/>
        <end position="79"/>
    </location>
</feature>
<name>A0A4Q7S4W5_9BURK</name>
<dbReference type="RefSeq" id="WP_130389408.1">
    <property type="nucleotide sequence ID" value="NZ_SGXM01000001.1"/>
</dbReference>
<sequence length="430" mass="46026">MTNRNTRLSTVADFLVFAFPILVLCVPRGAGVFLAGVVVLLLAGWRGMGREWRHHADTLLPLAIAVFGFLVVCIASKFYHHTPWNVIDNPSRALLAILTCWAIVRAAPNASRLWSGITWGLCLALLIVLYQRFGLHVDRPSAWIQPIAFANMVAALALVGFARPGQDARTHAVAWFNVLCAVPILMMNGTRGAMVAMLVTLFPLLLVRYRAFSARMFVASCGGIAVLVAGLYLLPGSPVAERVDKAVSEVQQFEQGNAESSVGARLQMWEIGMGYFAQHPWSGAGVGQFATILHSAPYCSERTESMVCVLEHAHNDVVEAASTTGLPGVLVLLGLFLVPAVLFWRALRVCRAAGNERGESLGGAGLAVVMASLVCGLTQVTMAHQANIVFYAGAVGLLLGMAAREARGAHGLGDRGSFKPMRPVGVTRSA</sequence>
<comment type="caution">
    <text evidence="7">The sequence shown here is derived from an EMBL/GenBank/DDBJ whole genome shotgun (WGS) entry which is preliminary data.</text>
</comment>
<feature type="transmembrane region" description="Helical" evidence="5">
    <location>
        <begin position="214"/>
        <end position="234"/>
    </location>
</feature>
<dbReference type="OrthoDB" id="8576060at2"/>
<dbReference type="GO" id="GO:0016874">
    <property type="term" value="F:ligase activity"/>
    <property type="evidence" value="ECO:0007669"/>
    <property type="project" value="UniProtKB-KW"/>
</dbReference>
<feature type="transmembrane region" description="Helical" evidence="5">
    <location>
        <begin position="12"/>
        <end position="39"/>
    </location>
</feature>
<protein>
    <submittedName>
        <fullName evidence="7">O-antigen ligase</fullName>
    </submittedName>
</protein>
<dbReference type="Proteomes" id="UP000291078">
    <property type="component" value="Unassembled WGS sequence"/>
</dbReference>
<evidence type="ECO:0000256" key="3">
    <source>
        <dbReference type="ARBA" id="ARBA00022989"/>
    </source>
</evidence>
<feature type="transmembrane region" description="Helical" evidence="5">
    <location>
        <begin position="326"/>
        <end position="347"/>
    </location>
</feature>
<organism evidence="7 8">
    <name type="scientific">Cupriavidus agavae</name>
    <dbReference type="NCBI Taxonomy" id="1001822"/>
    <lineage>
        <taxon>Bacteria</taxon>
        <taxon>Pseudomonadati</taxon>
        <taxon>Pseudomonadota</taxon>
        <taxon>Betaproteobacteria</taxon>
        <taxon>Burkholderiales</taxon>
        <taxon>Burkholderiaceae</taxon>
        <taxon>Cupriavidus</taxon>
    </lineage>
</organism>
<dbReference type="AlphaFoldDB" id="A0A4Q7S4W5"/>
<feature type="transmembrane region" description="Helical" evidence="5">
    <location>
        <begin position="142"/>
        <end position="162"/>
    </location>
</feature>
<evidence type="ECO:0000256" key="4">
    <source>
        <dbReference type="ARBA" id="ARBA00023136"/>
    </source>
</evidence>
<feature type="domain" description="O-antigen ligase-related" evidence="6">
    <location>
        <begin position="178"/>
        <end position="333"/>
    </location>
</feature>
<dbReference type="InterPro" id="IPR007016">
    <property type="entry name" value="O-antigen_ligase-rel_domated"/>
</dbReference>
<keyword evidence="7" id="KW-0436">Ligase</keyword>
<gene>
    <name evidence="7" type="ORF">EV147_0350</name>
</gene>
<keyword evidence="4 5" id="KW-0472">Membrane</keyword>
<dbReference type="PANTHER" id="PTHR37422:SF23">
    <property type="entry name" value="TEICHURONIC ACID BIOSYNTHESIS PROTEIN TUAE"/>
    <property type="match status" value="1"/>
</dbReference>